<dbReference type="EMBL" id="JAUPFM010000013">
    <property type="protein sequence ID" value="KAK2832667.1"/>
    <property type="molecule type" value="Genomic_DNA"/>
</dbReference>
<dbReference type="GO" id="GO:0005634">
    <property type="term" value="C:nucleus"/>
    <property type="evidence" value="ECO:0007669"/>
    <property type="project" value="UniProtKB-SubCell"/>
</dbReference>
<evidence type="ECO:0000256" key="2">
    <source>
        <dbReference type="ARBA" id="ARBA00023242"/>
    </source>
</evidence>
<reference evidence="4" key="1">
    <citation type="submission" date="2023-07" db="EMBL/GenBank/DDBJ databases">
        <title>Chromosome-level Genome Assembly of Striped Snakehead (Channa striata).</title>
        <authorList>
            <person name="Liu H."/>
        </authorList>
    </citation>
    <scope>NUCLEOTIDE SEQUENCE</scope>
    <source>
        <strain evidence="4">Gz</strain>
        <tissue evidence="4">Muscle</tissue>
    </source>
</reference>
<keyword evidence="2" id="KW-0539">Nucleus</keyword>
<dbReference type="InterPro" id="IPR036034">
    <property type="entry name" value="PDZ_sf"/>
</dbReference>
<protein>
    <recommendedName>
        <fullName evidence="3">PDZ domain-containing protein</fullName>
    </recommendedName>
</protein>
<dbReference type="GO" id="GO:0043484">
    <property type="term" value="P:regulation of RNA splicing"/>
    <property type="evidence" value="ECO:0007669"/>
    <property type="project" value="TreeGrafter"/>
</dbReference>
<dbReference type="GO" id="GO:0005737">
    <property type="term" value="C:cytoplasm"/>
    <property type="evidence" value="ECO:0007669"/>
    <property type="project" value="TreeGrafter"/>
</dbReference>
<dbReference type="PANTHER" id="PTHR23348">
    <property type="entry name" value="PERIAXIN/AHNAK"/>
    <property type="match status" value="1"/>
</dbReference>
<proteinExistence type="predicted"/>
<evidence type="ECO:0000259" key="3">
    <source>
        <dbReference type="PROSITE" id="PS50106"/>
    </source>
</evidence>
<comment type="caution">
    <text evidence="4">The sequence shown here is derived from an EMBL/GenBank/DDBJ whole genome shotgun (WGS) entry which is preliminary data.</text>
</comment>
<comment type="subcellular location">
    <subcellularLocation>
        <location evidence="1">Nucleus</location>
    </subcellularLocation>
</comment>
<dbReference type="InterPro" id="IPR052082">
    <property type="entry name" value="Myelin_sheath_structural"/>
</dbReference>
<dbReference type="Gene3D" id="2.30.42.10">
    <property type="match status" value="1"/>
</dbReference>
<feature type="domain" description="PDZ" evidence="3">
    <location>
        <begin position="1"/>
        <end position="65"/>
    </location>
</feature>
<gene>
    <name evidence="4" type="ORF">Q5P01_016556</name>
</gene>
<evidence type="ECO:0000313" key="4">
    <source>
        <dbReference type="EMBL" id="KAK2832667.1"/>
    </source>
</evidence>
<keyword evidence="5" id="KW-1185">Reference proteome</keyword>
<evidence type="ECO:0000256" key="1">
    <source>
        <dbReference type="ARBA" id="ARBA00004123"/>
    </source>
</evidence>
<dbReference type="Proteomes" id="UP001187415">
    <property type="component" value="Unassembled WGS sequence"/>
</dbReference>
<sequence length="1293" mass="135724">MSREGKSSSFSESLVLGDSDKGVVIKGIKDDSIAAKSGLQAGDKIVAATVHLDHLSKNDVENILKVLEPYDNNMKVLTKKELTAGIGPFGLESAEMLNAKKNLSVDALADAPVLSLDGQSGKLNAAQGLGVGIRAPTLNGDLPSLSVNKPSADAGATFKVPSLGLTAPDLNRDLDASLKAPDVSVSTPQLNTPSASLNMKKPEIKTGDINYKPPQFVMPSFNLPQVKTPKADLDVGAVGLPSVSNNIDTPALNLSAPKVALKSPDVDLNEPNMDVNVPGVNFQTPNANVEGPSGKIKWPHLKWTGPKIKGQDGDLSADLSTPDVSLSTPKIHGDLSTPGADINLPKANIEGSNVDVQNGKINWPHMKWKKPNFHGPKADLDVDTDLNAPDLSVPKVEGGINFPDADINLKKADLKGPDLDVDATSSKINWPHLKIKKPKVQGPKADLDMSADLNTPNLNLSGPKIDGEVGIPDAHLNAPKVNADIKAPDANIEAPSGKLKFPTFKKPKLSGPKAKSPDLNFDADVSSLDLKLSGPKIDGEVGIPDAHLNAPKVNADIKAPNANIEAPSGKLKFPTFKKPKLSGPKAKSPDLNFDADVSSPDLKLSAPKIDGEVGIPDAHLNAPKVNADIKAPNANIEAPSGKLKFPTFKKPTLSGPKAKSPDLNFDADVSPPDLKLSAPKIDGEVGIPDAHLNAPKVNADIKAPNANIEAPSGKLKFPTFKKPKLSGPKAKAPDLNFDADAPEIEGGLDATDLDINLPKPGLKGPNVDIQTPAVDASAGKAKLPKLKLPKFPSGPSVKGPSLDVDADLKNVDGKLPKADLTAPDVKLTAPDLNLSAPKTEGKIAPNLNLSTPRIKGDFNTPNLDADLKTGFDLSVTKSSDNLPDLNVSTPKIKSQGVNLNLLKADVTGPNMELPKANVHAPDFNAPDATLKTSSVGINLPKADFKGPDAQLKRPDLGFNSHLGDLKSPHIKLPNLDSPKVKVPSVNPSVAAGIETSNFNIGTPTADARMSAPTVDMSVPKLEGDIKQSELEAPNVDANLDKSKLPHFKLPKFGLHGSKVKSPEVNTSANLDVSPNVKVKAPGVETGISSPDVSVSTPELKTSLNKPELDVTAEADAELKSSLRNKLPWTFKSKGLKSVIDTDEEGRGVDSTAALNADGKVPVFKLHRLPKNSIDDIAGIGDALGLAKSDTETKEYVISKGIRLPIVNPTVKSGEKVDIMERLKLARNKAPCFDVSGSSEAGNSVVRGGTFKVEKPESGLSLVAPEITTSDESDKLSLGLSNMLGLNIKNSGAD</sequence>
<dbReference type="PROSITE" id="PS50106">
    <property type="entry name" value="PDZ"/>
    <property type="match status" value="1"/>
</dbReference>
<organism evidence="4 5">
    <name type="scientific">Channa striata</name>
    <name type="common">Snakehead murrel</name>
    <name type="synonym">Ophicephalus striatus</name>
    <dbReference type="NCBI Taxonomy" id="64152"/>
    <lineage>
        <taxon>Eukaryota</taxon>
        <taxon>Metazoa</taxon>
        <taxon>Chordata</taxon>
        <taxon>Craniata</taxon>
        <taxon>Vertebrata</taxon>
        <taxon>Euteleostomi</taxon>
        <taxon>Actinopterygii</taxon>
        <taxon>Neopterygii</taxon>
        <taxon>Teleostei</taxon>
        <taxon>Neoteleostei</taxon>
        <taxon>Acanthomorphata</taxon>
        <taxon>Anabantaria</taxon>
        <taxon>Anabantiformes</taxon>
        <taxon>Channoidei</taxon>
        <taxon>Channidae</taxon>
        <taxon>Channa</taxon>
    </lineage>
</organism>
<dbReference type="SUPFAM" id="SSF50156">
    <property type="entry name" value="PDZ domain-like"/>
    <property type="match status" value="1"/>
</dbReference>
<accession>A0AA88MAH9</accession>
<dbReference type="PANTHER" id="PTHR23348:SF16">
    <property type="entry name" value="LEUCINE RICH REPEAT FAMILY PROTEIN"/>
    <property type="match status" value="1"/>
</dbReference>
<name>A0AA88MAH9_CHASR</name>
<evidence type="ECO:0000313" key="5">
    <source>
        <dbReference type="Proteomes" id="UP001187415"/>
    </source>
</evidence>
<dbReference type="InterPro" id="IPR001478">
    <property type="entry name" value="PDZ"/>
</dbReference>